<dbReference type="AlphaFoldDB" id="A0A2K9C5X9"/>
<comment type="similarity">
    <text evidence="6">Belongs to the UvrC family.</text>
</comment>
<dbReference type="InterPro" id="IPR036876">
    <property type="entry name" value="UVR_dom_sf"/>
</dbReference>
<evidence type="ECO:0000259" key="7">
    <source>
        <dbReference type="PROSITE" id="PS50151"/>
    </source>
</evidence>
<evidence type="ECO:0000256" key="2">
    <source>
        <dbReference type="ARBA" id="ARBA00022763"/>
    </source>
</evidence>
<dbReference type="Proteomes" id="UP000233419">
    <property type="component" value="Chromosome"/>
</dbReference>
<dbReference type="PROSITE" id="PS50164">
    <property type="entry name" value="GIY_YIG"/>
    <property type="match status" value="1"/>
</dbReference>
<evidence type="ECO:0000256" key="1">
    <source>
        <dbReference type="ARBA" id="ARBA00022490"/>
    </source>
</evidence>
<dbReference type="InterPro" id="IPR038476">
    <property type="entry name" value="UvrC_RNase_H_dom_sf"/>
</dbReference>
<evidence type="ECO:0000256" key="4">
    <source>
        <dbReference type="ARBA" id="ARBA00022881"/>
    </source>
</evidence>
<dbReference type="GO" id="GO:0005737">
    <property type="term" value="C:cytoplasm"/>
    <property type="evidence" value="ECO:0007669"/>
    <property type="project" value="UniProtKB-SubCell"/>
</dbReference>
<dbReference type="Pfam" id="PF02151">
    <property type="entry name" value="UVR"/>
    <property type="match status" value="1"/>
</dbReference>
<dbReference type="NCBIfam" id="TIGR00194">
    <property type="entry name" value="uvrC"/>
    <property type="match status" value="1"/>
</dbReference>
<feature type="domain" description="UvrC family homology region profile" evidence="9">
    <location>
        <begin position="245"/>
        <end position="461"/>
    </location>
</feature>
<evidence type="ECO:0000259" key="9">
    <source>
        <dbReference type="PROSITE" id="PS50165"/>
    </source>
</evidence>
<dbReference type="PANTHER" id="PTHR30562:SF1">
    <property type="entry name" value="UVRABC SYSTEM PROTEIN C"/>
    <property type="match status" value="1"/>
</dbReference>
<dbReference type="PROSITE" id="PS50151">
    <property type="entry name" value="UVR"/>
    <property type="match status" value="1"/>
</dbReference>
<keyword evidence="5 6" id="KW-0234">DNA repair</keyword>
<reference evidence="10 11" key="1">
    <citation type="submission" date="2017-12" db="EMBL/GenBank/DDBJ databases">
        <title>Mesoplasma syrphidae YJS, Complete Genome.</title>
        <authorList>
            <person name="Knight T.F."/>
            <person name="Citino T."/>
            <person name="Rubinstein R."/>
            <person name="Neuschaefer Z."/>
        </authorList>
    </citation>
    <scope>NUCLEOTIDE SEQUENCE [LARGE SCALE GENOMIC DNA]</scope>
    <source>
        <strain evidence="10 11">YJS</strain>
    </source>
</reference>
<keyword evidence="2 6" id="KW-0227">DNA damage</keyword>
<keyword evidence="3 6" id="KW-0228">DNA excision</keyword>
<dbReference type="PANTHER" id="PTHR30562">
    <property type="entry name" value="UVRC/OXIDOREDUCTASE"/>
    <property type="match status" value="1"/>
</dbReference>
<dbReference type="Pfam" id="PF08459">
    <property type="entry name" value="UvrC_RNaseH_dom"/>
    <property type="match status" value="1"/>
</dbReference>
<dbReference type="EMBL" id="CP025257">
    <property type="protein sequence ID" value="AUF83697.1"/>
    <property type="molecule type" value="Genomic_DNA"/>
</dbReference>
<dbReference type="KEGG" id="msyr:CXP39_02715"/>
<dbReference type="InterPro" id="IPR010994">
    <property type="entry name" value="RuvA_2-like"/>
</dbReference>
<dbReference type="HAMAP" id="MF_00203">
    <property type="entry name" value="UvrC"/>
    <property type="match status" value="1"/>
</dbReference>
<dbReference type="InterPro" id="IPR035901">
    <property type="entry name" value="GIY-YIG_endonuc_sf"/>
</dbReference>
<dbReference type="GO" id="GO:0009381">
    <property type="term" value="F:excinuclease ABC activity"/>
    <property type="evidence" value="ECO:0007669"/>
    <property type="project" value="UniProtKB-UniRule"/>
</dbReference>
<dbReference type="CDD" id="cd10434">
    <property type="entry name" value="GIY-YIG_UvrC_Cho"/>
    <property type="match status" value="1"/>
</dbReference>
<sequence length="588" mass="69325">MNLEAKIKNLPDKPGCYIYYNKENQVIYVGKAKRLKRRVASYFNRAHNIKTTRLVREITNLDYFVVNNEKEALVLEENLIKKYRPRFNVLLNDDKSYPYIIITNESDPQYKYIRKYDKKALRSYGPLPQGSNAREILITLKRLFPLRRCKGNLNKPCLYYHINQCSGACFKVVDYSYYQHQIRKVDKFFKGDVKEVENSLKQKMQAAADNLQFEEAQRIKEQLNSLNFITTKQTVELRDDKNRDVITYLIDDDKIVFVTLFYRLGKLLFKDEHIQDYYEQDTSELLSNYINQIYDRNMLPNQIIIPQEMDFENLRENIKSISTHPLANIEKTLLELAENNAKETMIKTKLNSQSFANNEVLLLEELQSILGLEKYPYHIEMFDISNIGNEFVTGSCVVYKDGKPSRNDFRKYNIEIEQPSDYERLKNMIYRRYQKALVEKRDFPDLIIMDGGIIQVHAAKEQIELLNLKIPVIGLVKDNYHKTEYLLDTDENKIVIKSNVKLYNFLASIQLRVDEYAKSGFRKKQNTSFLRSEFESIPGMGKKRLQELFKGFNTISDMKAATSEELNKVLKNKKLTSQLMDYLQNREL</sequence>
<evidence type="ECO:0000256" key="3">
    <source>
        <dbReference type="ARBA" id="ARBA00022769"/>
    </source>
</evidence>
<evidence type="ECO:0000256" key="5">
    <source>
        <dbReference type="ARBA" id="ARBA00023204"/>
    </source>
</evidence>
<organism evidence="10 11">
    <name type="scientific">Mesoplasma syrphidae</name>
    <dbReference type="NCBI Taxonomy" id="225999"/>
    <lineage>
        <taxon>Bacteria</taxon>
        <taxon>Bacillati</taxon>
        <taxon>Mycoplasmatota</taxon>
        <taxon>Mollicutes</taxon>
        <taxon>Entomoplasmatales</taxon>
        <taxon>Entomoplasmataceae</taxon>
        <taxon>Mesoplasma</taxon>
    </lineage>
</organism>
<evidence type="ECO:0000313" key="11">
    <source>
        <dbReference type="Proteomes" id="UP000233419"/>
    </source>
</evidence>
<name>A0A2K9C5X9_9MOLU</name>
<dbReference type="GO" id="GO:0009380">
    <property type="term" value="C:excinuclease repair complex"/>
    <property type="evidence" value="ECO:0007669"/>
    <property type="project" value="InterPro"/>
</dbReference>
<comment type="subcellular location">
    <subcellularLocation>
        <location evidence="6">Cytoplasm</location>
    </subcellularLocation>
</comment>
<dbReference type="GO" id="GO:0003677">
    <property type="term" value="F:DNA binding"/>
    <property type="evidence" value="ECO:0007669"/>
    <property type="project" value="UniProtKB-UniRule"/>
</dbReference>
<dbReference type="FunFam" id="3.40.1440.10:FF:000001">
    <property type="entry name" value="UvrABC system protein C"/>
    <property type="match status" value="1"/>
</dbReference>
<comment type="subunit">
    <text evidence="6">Interacts with UvrB in an incision complex.</text>
</comment>
<gene>
    <name evidence="6" type="primary">uvrC</name>
    <name evidence="10" type="ORF">CXP39_02715</name>
</gene>
<dbReference type="InterPro" id="IPR004791">
    <property type="entry name" value="UvrC"/>
</dbReference>
<dbReference type="SUPFAM" id="SSF46600">
    <property type="entry name" value="C-terminal UvrC-binding domain of UvrB"/>
    <property type="match status" value="1"/>
</dbReference>
<dbReference type="SMART" id="SM00465">
    <property type="entry name" value="GIYc"/>
    <property type="match status" value="1"/>
</dbReference>
<dbReference type="GO" id="GO:0006289">
    <property type="term" value="P:nucleotide-excision repair"/>
    <property type="evidence" value="ECO:0007669"/>
    <property type="project" value="UniProtKB-UniRule"/>
</dbReference>
<evidence type="ECO:0000313" key="10">
    <source>
        <dbReference type="EMBL" id="AUF83697.1"/>
    </source>
</evidence>
<keyword evidence="4 6" id="KW-0267">Excision nuclease</keyword>
<dbReference type="RefSeq" id="WP_027047954.1">
    <property type="nucleotide sequence ID" value="NZ_CP025257.1"/>
</dbReference>
<dbReference type="Gene3D" id="3.40.1440.10">
    <property type="entry name" value="GIY-YIG endonuclease"/>
    <property type="match status" value="1"/>
</dbReference>
<accession>A0A2K9C5X9</accession>
<dbReference type="Pfam" id="PF22920">
    <property type="entry name" value="UvrC_RNaseH"/>
    <property type="match status" value="1"/>
</dbReference>
<dbReference type="Pfam" id="PF01541">
    <property type="entry name" value="GIY-YIG"/>
    <property type="match status" value="1"/>
</dbReference>
<feature type="domain" description="GIY-YIG" evidence="8">
    <location>
        <begin position="12"/>
        <end position="89"/>
    </location>
</feature>
<dbReference type="GO" id="GO:0009432">
    <property type="term" value="P:SOS response"/>
    <property type="evidence" value="ECO:0007669"/>
    <property type="project" value="UniProtKB-UniRule"/>
</dbReference>
<keyword evidence="6" id="KW-0742">SOS response</keyword>
<evidence type="ECO:0000259" key="8">
    <source>
        <dbReference type="PROSITE" id="PS50164"/>
    </source>
</evidence>
<feature type="domain" description="UVR" evidence="7">
    <location>
        <begin position="194"/>
        <end position="229"/>
    </location>
</feature>
<dbReference type="SUPFAM" id="SSF82771">
    <property type="entry name" value="GIY-YIG endonuclease"/>
    <property type="match status" value="1"/>
</dbReference>
<proteinExistence type="inferred from homology"/>
<dbReference type="InterPro" id="IPR000305">
    <property type="entry name" value="GIY-YIG_endonuc"/>
</dbReference>
<dbReference type="Gene3D" id="3.30.420.340">
    <property type="entry name" value="UvrC, RNAse H endonuclease domain"/>
    <property type="match status" value="1"/>
</dbReference>
<keyword evidence="11" id="KW-1185">Reference proteome</keyword>
<dbReference type="InterPro" id="IPR001943">
    <property type="entry name" value="UVR_dom"/>
</dbReference>
<keyword evidence="1 6" id="KW-0963">Cytoplasm</keyword>
<protein>
    <recommendedName>
        <fullName evidence="6">UvrABC system protein C</fullName>
        <shortName evidence="6">Protein UvrC</shortName>
    </recommendedName>
    <alternativeName>
        <fullName evidence="6">Excinuclease ABC subunit C</fullName>
    </alternativeName>
</protein>
<dbReference type="InterPro" id="IPR050066">
    <property type="entry name" value="UvrABC_protein_C"/>
</dbReference>
<dbReference type="PROSITE" id="PS50165">
    <property type="entry name" value="UVRC"/>
    <property type="match status" value="1"/>
</dbReference>
<dbReference type="OrthoDB" id="9804933at2"/>
<evidence type="ECO:0000256" key="6">
    <source>
        <dbReference type="HAMAP-Rule" id="MF_00203"/>
    </source>
</evidence>
<dbReference type="Gene3D" id="1.10.150.20">
    <property type="entry name" value="5' to 3' exonuclease, C-terminal subdomain"/>
    <property type="match status" value="1"/>
</dbReference>
<dbReference type="InterPro" id="IPR001162">
    <property type="entry name" value="UvrC_RNase_H_dom"/>
</dbReference>
<comment type="function">
    <text evidence="6">The UvrABC repair system catalyzes the recognition and processing of DNA lesions. UvrC both incises the 5' and 3' sides of the lesion. The N-terminal half is responsible for the 3' incision and the C-terminal half is responsible for the 5' incision.</text>
</comment>
<dbReference type="SUPFAM" id="SSF47781">
    <property type="entry name" value="RuvA domain 2-like"/>
    <property type="match status" value="1"/>
</dbReference>
<dbReference type="InterPro" id="IPR047296">
    <property type="entry name" value="GIY-YIG_UvrC_Cho"/>
</dbReference>